<accession>A0A1G7DFI1</accession>
<evidence type="ECO:0000259" key="2">
    <source>
        <dbReference type="Pfam" id="PF00188"/>
    </source>
</evidence>
<dbReference type="InterPro" id="IPR014044">
    <property type="entry name" value="CAP_dom"/>
</dbReference>
<dbReference type="Gene3D" id="3.40.33.10">
    <property type="entry name" value="CAP"/>
    <property type="match status" value="1"/>
</dbReference>
<dbReference type="PANTHER" id="PTHR31157">
    <property type="entry name" value="SCP DOMAIN-CONTAINING PROTEIN"/>
    <property type="match status" value="1"/>
</dbReference>
<dbReference type="STRING" id="227084.SAMN05421855_101956"/>
<dbReference type="RefSeq" id="WP_093141165.1">
    <property type="nucleotide sequence ID" value="NZ_BMWO01000001.1"/>
</dbReference>
<dbReference type="OrthoDB" id="982527at2"/>
<dbReference type="PROSITE" id="PS51257">
    <property type="entry name" value="PROKAR_LIPOPROTEIN"/>
    <property type="match status" value="1"/>
</dbReference>
<reference evidence="3 4" key="1">
    <citation type="submission" date="2016-10" db="EMBL/GenBank/DDBJ databases">
        <authorList>
            <person name="de Groot N.N."/>
        </authorList>
    </citation>
    <scope>NUCLEOTIDE SEQUENCE [LARGE SCALE GENOMIC DNA]</scope>
    <source>
        <strain evidence="3 4">DSM 16195</strain>
    </source>
</reference>
<dbReference type="CDD" id="cd05379">
    <property type="entry name" value="CAP_bacterial"/>
    <property type="match status" value="1"/>
</dbReference>
<evidence type="ECO:0000313" key="3">
    <source>
        <dbReference type="EMBL" id="SDE50368.1"/>
    </source>
</evidence>
<name>A0A1G7DFI1_9FLAO</name>
<keyword evidence="1" id="KW-0732">Signal</keyword>
<dbReference type="AlphaFoldDB" id="A0A1G7DFI1"/>
<protein>
    <submittedName>
        <fullName evidence="3">Cysteine-rich secretory protein family protein</fullName>
    </submittedName>
</protein>
<evidence type="ECO:0000256" key="1">
    <source>
        <dbReference type="SAM" id="SignalP"/>
    </source>
</evidence>
<feature type="domain" description="SCP" evidence="2">
    <location>
        <begin position="54"/>
        <end position="164"/>
    </location>
</feature>
<dbReference type="Pfam" id="PF00188">
    <property type="entry name" value="CAP"/>
    <property type="match status" value="1"/>
</dbReference>
<dbReference type="PANTHER" id="PTHR31157:SF1">
    <property type="entry name" value="SCP DOMAIN-CONTAINING PROTEIN"/>
    <property type="match status" value="1"/>
</dbReference>
<evidence type="ECO:0000313" key="4">
    <source>
        <dbReference type="Proteomes" id="UP000199321"/>
    </source>
</evidence>
<sequence length="167" mass="19042">MRLLKLNLLVLFVLLMATSCQKDESFTSEEANYSIDLNLANENDWDLANEILVLVNEHRATLGLTPIEKDPQFASAYAVDHSNYMIEQNRINHDNFGVRVKALKDNGAETVAENVAYGYNTAEDVVNAWLNSEGHRGIIEGRYTHSGFGVIRTDKNTYYFTQLFYRK</sequence>
<gene>
    <name evidence="3" type="ORF">SAMN05421855_101956</name>
</gene>
<dbReference type="Proteomes" id="UP000199321">
    <property type="component" value="Unassembled WGS sequence"/>
</dbReference>
<dbReference type="EMBL" id="FNBA01000001">
    <property type="protein sequence ID" value="SDE50368.1"/>
    <property type="molecule type" value="Genomic_DNA"/>
</dbReference>
<feature type="signal peptide" evidence="1">
    <location>
        <begin position="1"/>
        <end position="22"/>
    </location>
</feature>
<feature type="chain" id="PRO_5011706789" evidence="1">
    <location>
        <begin position="23"/>
        <end position="167"/>
    </location>
</feature>
<organism evidence="3 4">
    <name type="scientific">Ulvibacter litoralis</name>
    <dbReference type="NCBI Taxonomy" id="227084"/>
    <lineage>
        <taxon>Bacteria</taxon>
        <taxon>Pseudomonadati</taxon>
        <taxon>Bacteroidota</taxon>
        <taxon>Flavobacteriia</taxon>
        <taxon>Flavobacteriales</taxon>
        <taxon>Flavobacteriaceae</taxon>
        <taxon>Ulvibacter</taxon>
    </lineage>
</organism>
<proteinExistence type="predicted"/>
<keyword evidence="4" id="KW-1185">Reference proteome</keyword>
<dbReference type="SUPFAM" id="SSF55797">
    <property type="entry name" value="PR-1-like"/>
    <property type="match status" value="1"/>
</dbReference>
<dbReference type="InterPro" id="IPR035940">
    <property type="entry name" value="CAP_sf"/>
</dbReference>